<dbReference type="PIRSF" id="PIRSF006603">
    <property type="entry name" value="DinF"/>
    <property type="match status" value="1"/>
</dbReference>
<feature type="transmembrane region" description="Helical" evidence="10">
    <location>
        <begin position="324"/>
        <end position="345"/>
    </location>
</feature>
<keyword evidence="5" id="KW-1003">Cell membrane</keyword>
<feature type="transmembrane region" description="Helical" evidence="10">
    <location>
        <begin position="203"/>
        <end position="222"/>
    </location>
</feature>
<feature type="transmembrane region" description="Helical" evidence="10">
    <location>
        <begin position="12"/>
        <end position="35"/>
    </location>
</feature>
<dbReference type="EMBL" id="FOSK01000006">
    <property type="protein sequence ID" value="SFK52640.1"/>
    <property type="molecule type" value="Genomic_DNA"/>
</dbReference>
<feature type="transmembrane region" description="Helical" evidence="10">
    <location>
        <begin position="365"/>
        <end position="387"/>
    </location>
</feature>
<evidence type="ECO:0000256" key="8">
    <source>
        <dbReference type="ARBA" id="ARBA00023136"/>
    </source>
</evidence>
<dbReference type="InterPro" id="IPR002528">
    <property type="entry name" value="MATE_fam"/>
</dbReference>
<accession>A0A1I4A8Y5</accession>
<evidence type="ECO:0000256" key="3">
    <source>
        <dbReference type="ARBA" id="ARBA00022106"/>
    </source>
</evidence>
<gene>
    <name evidence="11" type="ORF">SAMN04488518_10648</name>
</gene>
<dbReference type="InterPro" id="IPR051327">
    <property type="entry name" value="MATE_MepA_subfamily"/>
</dbReference>
<comment type="subcellular location">
    <subcellularLocation>
        <location evidence="1">Cell inner membrane</location>
        <topology evidence="1">Multi-pass membrane protein</topology>
    </subcellularLocation>
</comment>
<keyword evidence="4" id="KW-0813">Transport</keyword>
<organism evidence="11 12">
    <name type="scientific">Pseudovibrio ascidiaceicola</name>
    <dbReference type="NCBI Taxonomy" id="285279"/>
    <lineage>
        <taxon>Bacteria</taxon>
        <taxon>Pseudomonadati</taxon>
        <taxon>Pseudomonadota</taxon>
        <taxon>Alphaproteobacteria</taxon>
        <taxon>Hyphomicrobiales</taxon>
        <taxon>Stappiaceae</taxon>
        <taxon>Pseudovibrio</taxon>
    </lineage>
</organism>
<keyword evidence="6 10" id="KW-0812">Transmembrane</keyword>
<proteinExistence type="inferred from homology"/>
<name>A0A1I4A8Y5_9HYPH</name>
<dbReference type="PANTHER" id="PTHR43823">
    <property type="entry name" value="SPORULATION PROTEIN YKVU"/>
    <property type="match status" value="1"/>
</dbReference>
<keyword evidence="8 10" id="KW-0472">Membrane</keyword>
<feature type="transmembrane region" description="Helical" evidence="10">
    <location>
        <begin position="280"/>
        <end position="304"/>
    </location>
</feature>
<evidence type="ECO:0000256" key="5">
    <source>
        <dbReference type="ARBA" id="ARBA00022475"/>
    </source>
</evidence>
<feature type="transmembrane region" description="Helical" evidence="10">
    <location>
        <begin position="243"/>
        <end position="268"/>
    </location>
</feature>
<dbReference type="InterPro" id="IPR045070">
    <property type="entry name" value="MATE_MepA-like"/>
</dbReference>
<evidence type="ECO:0000313" key="12">
    <source>
        <dbReference type="Proteomes" id="UP000199598"/>
    </source>
</evidence>
<comment type="similarity">
    <text evidence="2">Belongs to the multi antimicrobial extrusion (MATE) (TC 2.A.66.1) family. MepA subfamily.</text>
</comment>
<dbReference type="CDD" id="cd13143">
    <property type="entry name" value="MATE_MepA_like"/>
    <property type="match status" value="1"/>
</dbReference>
<evidence type="ECO:0000256" key="9">
    <source>
        <dbReference type="ARBA" id="ARBA00023251"/>
    </source>
</evidence>
<evidence type="ECO:0000256" key="7">
    <source>
        <dbReference type="ARBA" id="ARBA00022989"/>
    </source>
</evidence>
<dbReference type="Proteomes" id="UP000199598">
    <property type="component" value="Unassembled WGS sequence"/>
</dbReference>
<keyword evidence="12" id="KW-1185">Reference proteome</keyword>
<evidence type="ECO:0000256" key="4">
    <source>
        <dbReference type="ARBA" id="ARBA00022448"/>
    </source>
</evidence>
<dbReference type="InterPro" id="IPR048279">
    <property type="entry name" value="MdtK-like"/>
</dbReference>
<dbReference type="Pfam" id="PF01554">
    <property type="entry name" value="MatE"/>
    <property type="match status" value="2"/>
</dbReference>
<dbReference type="NCBIfam" id="TIGR00797">
    <property type="entry name" value="matE"/>
    <property type="match status" value="1"/>
</dbReference>
<feature type="transmembrane region" description="Helical" evidence="10">
    <location>
        <begin position="102"/>
        <end position="127"/>
    </location>
</feature>
<keyword evidence="9" id="KW-0046">Antibiotic resistance</keyword>
<feature type="transmembrane region" description="Helical" evidence="10">
    <location>
        <begin position="424"/>
        <end position="445"/>
    </location>
</feature>
<keyword evidence="7 10" id="KW-1133">Transmembrane helix</keyword>
<reference evidence="11 12" key="1">
    <citation type="submission" date="2016-10" db="EMBL/GenBank/DDBJ databases">
        <authorList>
            <person name="Varghese N."/>
            <person name="Submissions S."/>
        </authorList>
    </citation>
    <scope>NUCLEOTIDE SEQUENCE [LARGE SCALE GENOMIC DNA]</scope>
    <source>
        <strain evidence="11 12">DSM 16392</strain>
    </source>
</reference>
<feature type="transmembrane region" description="Helical" evidence="10">
    <location>
        <begin position="139"/>
        <end position="157"/>
    </location>
</feature>
<dbReference type="PANTHER" id="PTHR43823:SF3">
    <property type="entry name" value="MULTIDRUG EXPORT PROTEIN MEPA"/>
    <property type="match status" value="1"/>
</dbReference>
<feature type="transmembrane region" description="Helical" evidence="10">
    <location>
        <begin position="399"/>
        <end position="418"/>
    </location>
</feature>
<evidence type="ECO:0000313" key="11">
    <source>
        <dbReference type="EMBL" id="SFK52640.1"/>
    </source>
</evidence>
<feature type="transmembrane region" description="Helical" evidence="10">
    <location>
        <begin position="55"/>
        <end position="81"/>
    </location>
</feature>
<evidence type="ECO:0000256" key="1">
    <source>
        <dbReference type="ARBA" id="ARBA00004429"/>
    </source>
</evidence>
<feature type="transmembrane region" description="Helical" evidence="10">
    <location>
        <begin position="169"/>
        <end position="191"/>
    </location>
</feature>
<evidence type="ECO:0000256" key="6">
    <source>
        <dbReference type="ARBA" id="ARBA00022692"/>
    </source>
</evidence>
<evidence type="ECO:0000256" key="10">
    <source>
        <dbReference type="SAM" id="Phobius"/>
    </source>
</evidence>
<protein>
    <recommendedName>
        <fullName evidence="3">Multidrug export protein MepA</fullName>
    </recommendedName>
</protein>
<sequence>MSDVSSSKPDNIFLSGSIPILFAKTAIPLSLVMMVNGLHTVVDAYFLGTYVSTQALTGVTLMFPLFMILVSLFTLVSNGFASIYARAFGANNHRIAKKIIDSAIALALIVCGSLIVSFLVAGFQLALFLTNGSDELARIGYQYMAILILGSPLGFVLSINIDRLRCEGLLPLMTVITLSSAFLNIFFDWLYVVQFGWGVAGSAYGTLTAQLISLVALVVYYTSKRGKLSFLNWRPVSFQWKSLIALGVPQSLGYTGVSLAAAVTLFAIQLWAGSNYEVTAGAYGIITRMMTFTFLPLLGLSMALQSISGNNYGAQKHDRTAQTLKIAIIISLIYCGGVQAIYFLFSSQLGAIFVDDAATIADVERIIPIVSMMFFLSGPLMMVGTFFQAIGDAARAGILMLAKTYLFAVPLTLILPYAMGEAGIWYASVFSEVLLLALTFVIVLAHKRAAAPATVLANT</sequence>
<evidence type="ECO:0000256" key="2">
    <source>
        <dbReference type="ARBA" id="ARBA00008417"/>
    </source>
</evidence>
<dbReference type="RefSeq" id="WP_093519835.1">
    <property type="nucleotide sequence ID" value="NZ_FOSK01000006.1"/>
</dbReference>
<comment type="caution">
    <text evidence="11">The sequence shown here is derived from an EMBL/GenBank/DDBJ whole genome shotgun (WGS) entry which is preliminary data.</text>
</comment>